<keyword evidence="7" id="KW-0067">ATP-binding</keyword>
<dbReference type="PANTHER" id="PTHR43065">
    <property type="entry name" value="SENSOR HISTIDINE KINASE"/>
    <property type="match status" value="1"/>
</dbReference>
<keyword evidence="5" id="KW-0547">Nucleotide-binding</keyword>
<evidence type="ECO:0000256" key="5">
    <source>
        <dbReference type="ARBA" id="ARBA00022741"/>
    </source>
</evidence>
<dbReference type="InterPro" id="IPR003594">
    <property type="entry name" value="HATPase_dom"/>
</dbReference>
<feature type="transmembrane region" description="Helical" evidence="9">
    <location>
        <begin position="24"/>
        <end position="46"/>
    </location>
</feature>
<keyword evidence="4" id="KW-0808">Transferase</keyword>
<keyword evidence="9" id="KW-0472">Membrane</keyword>
<dbReference type="GO" id="GO:0000155">
    <property type="term" value="F:phosphorelay sensor kinase activity"/>
    <property type="evidence" value="ECO:0007669"/>
    <property type="project" value="InterPro"/>
</dbReference>
<evidence type="ECO:0000256" key="8">
    <source>
        <dbReference type="ARBA" id="ARBA00023012"/>
    </source>
</evidence>
<dbReference type="InterPro" id="IPR003661">
    <property type="entry name" value="HisK_dim/P_dom"/>
</dbReference>
<dbReference type="AlphaFoldDB" id="A0A350H964"/>
<dbReference type="GO" id="GO:0005524">
    <property type="term" value="F:ATP binding"/>
    <property type="evidence" value="ECO:0007669"/>
    <property type="project" value="UniProtKB-KW"/>
</dbReference>
<keyword evidence="9" id="KW-0812">Transmembrane</keyword>
<dbReference type="EMBL" id="DMZY01000084">
    <property type="protein sequence ID" value="HAV92080.1"/>
    <property type="molecule type" value="Genomic_DNA"/>
</dbReference>
<evidence type="ECO:0000256" key="9">
    <source>
        <dbReference type="SAM" id="Phobius"/>
    </source>
</evidence>
<dbReference type="EC" id="2.7.13.3" evidence="2"/>
<dbReference type="InterPro" id="IPR036890">
    <property type="entry name" value="HATPase_C_sf"/>
</dbReference>
<comment type="caution">
    <text evidence="11">The sequence shown here is derived from an EMBL/GenBank/DDBJ whole genome shotgun (WGS) entry which is preliminary data.</text>
</comment>
<dbReference type="SUPFAM" id="SSF55874">
    <property type="entry name" value="ATPase domain of HSP90 chaperone/DNA topoisomerase II/histidine kinase"/>
    <property type="match status" value="1"/>
</dbReference>
<dbReference type="CDD" id="cd00082">
    <property type="entry name" value="HisKA"/>
    <property type="match status" value="1"/>
</dbReference>
<dbReference type="PRINTS" id="PR00344">
    <property type="entry name" value="BCTRLSENSOR"/>
</dbReference>
<comment type="catalytic activity">
    <reaction evidence="1">
        <text>ATP + protein L-histidine = ADP + protein N-phospho-L-histidine.</text>
        <dbReference type="EC" id="2.7.13.3"/>
    </reaction>
</comment>
<dbReference type="Proteomes" id="UP000264062">
    <property type="component" value="Unassembled WGS sequence"/>
</dbReference>
<keyword evidence="8" id="KW-0902">Two-component regulatory system</keyword>
<evidence type="ECO:0000256" key="2">
    <source>
        <dbReference type="ARBA" id="ARBA00012438"/>
    </source>
</evidence>
<dbReference type="Gene3D" id="3.30.565.10">
    <property type="entry name" value="Histidine kinase-like ATPase, C-terminal domain"/>
    <property type="match status" value="1"/>
</dbReference>
<feature type="domain" description="Histidine kinase" evidence="10">
    <location>
        <begin position="405"/>
        <end position="610"/>
    </location>
</feature>
<dbReference type="InterPro" id="IPR036097">
    <property type="entry name" value="HisK_dim/P_sf"/>
</dbReference>
<dbReference type="Pfam" id="PF02518">
    <property type="entry name" value="HATPase_c"/>
    <property type="match status" value="1"/>
</dbReference>
<evidence type="ECO:0000256" key="4">
    <source>
        <dbReference type="ARBA" id="ARBA00022679"/>
    </source>
</evidence>
<dbReference type="SMART" id="SM00388">
    <property type="entry name" value="HisKA"/>
    <property type="match status" value="1"/>
</dbReference>
<gene>
    <name evidence="11" type="ORF">DCW38_02740</name>
</gene>
<protein>
    <recommendedName>
        <fullName evidence="2">histidine kinase</fullName>
        <ecNumber evidence="2">2.7.13.3</ecNumber>
    </recommendedName>
</protein>
<proteinExistence type="predicted"/>
<evidence type="ECO:0000256" key="3">
    <source>
        <dbReference type="ARBA" id="ARBA00022553"/>
    </source>
</evidence>
<keyword evidence="9" id="KW-1133">Transmembrane helix</keyword>
<accession>A0A350H964</accession>
<organism evidence="11 12">
    <name type="scientific">candidate division WOR-3 bacterium</name>
    <dbReference type="NCBI Taxonomy" id="2052148"/>
    <lineage>
        <taxon>Bacteria</taxon>
        <taxon>Bacteria division WOR-3</taxon>
    </lineage>
</organism>
<evidence type="ECO:0000259" key="10">
    <source>
        <dbReference type="PROSITE" id="PS50109"/>
    </source>
</evidence>
<evidence type="ECO:0000256" key="6">
    <source>
        <dbReference type="ARBA" id="ARBA00022777"/>
    </source>
</evidence>
<evidence type="ECO:0000256" key="1">
    <source>
        <dbReference type="ARBA" id="ARBA00000085"/>
    </source>
</evidence>
<keyword evidence="3" id="KW-0597">Phosphoprotein</keyword>
<evidence type="ECO:0000256" key="7">
    <source>
        <dbReference type="ARBA" id="ARBA00022840"/>
    </source>
</evidence>
<dbReference type="SMART" id="SM00387">
    <property type="entry name" value="HATPase_c"/>
    <property type="match status" value="1"/>
</dbReference>
<dbReference type="PANTHER" id="PTHR43065:SF10">
    <property type="entry name" value="PEROXIDE STRESS-ACTIVATED HISTIDINE KINASE MAK3"/>
    <property type="match status" value="1"/>
</dbReference>
<sequence>MKLKNHNPSNKGVYKIKLKQRNGLGIIIGFIILAALAVVIMSNLVFDYNSRIKSIKDEYRRLGSSLSQTVSMTYAFSDSVSYFIEDFIYDNMMNELSSNTKKYIITEDMPLIMNDTVTEGFYFSDRQNKDEYKISIFSGRDIYEIKKVKSSIKGAVDFGGIGQYIKNLEWLSSVEYVAIQDMNGILTATGNVSQLSAISQDSMLQFSIVEHEEILRLCGFNGEKIYEYVHPIENTDKVLRIGFKNEDVKKALNSQKMALLAGMLMMILFSSFAFFMISYYSKALRLSQVMIEKERDLADIFKITKDSIIIINAGVVTMNDSARAVFKVENDLLSNGKMREIIEKRIHLTNEPVEINDKKMLLSSIYTNEGMKMTIILNDITEIEKLKAENELNERRSMLGELSFKIAHELKNPLNGISLILQRISRKEAVSDEEREMIEDGKNEVERMNRKIVDFMKYSKPIEYDFKRENLLEMSKSALDGLKALCEDKKIVIENNIDSGHFVMCDREYMVIAIKNILLNAIEASSKNGRVTLSAHNDNGRIRFTVEDFGQGIEKENLDRIFDLYFTTKENGSGVGLANAYKIIKDNHADITLKSEFEKGTIAEITFKGA</sequence>
<dbReference type="SUPFAM" id="SSF47384">
    <property type="entry name" value="Homodimeric domain of signal transducing histidine kinase"/>
    <property type="match status" value="1"/>
</dbReference>
<dbReference type="Gene3D" id="1.10.287.130">
    <property type="match status" value="1"/>
</dbReference>
<name>A0A350H964_UNCW3</name>
<dbReference type="InterPro" id="IPR005467">
    <property type="entry name" value="His_kinase_dom"/>
</dbReference>
<dbReference type="InterPro" id="IPR004358">
    <property type="entry name" value="Sig_transdc_His_kin-like_C"/>
</dbReference>
<reference evidence="11 12" key="1">
    <citation type="journal article" date="2018" name="Nat. Biotechnol.">
        <title>A standardized bacterial taxonomy based on genome phylogeny substantially revises the tree of life.</title>
        <authorList>
            <person name="Parks D.H."/>
            <person name="Chuvochina M."/>
            <person name="Waite D.W."/>
            <person name="Rinke C."/>
            <person name="Skarshewski A."/>
            <person name="Chaumeil P.A."/>
            <person name="Hugenholtz P."/>
        </authorList>
    </citation>
    <scope>NUCLEOTIDE SEQUENCE [LARGE SCALE GENOMIC DNA]</scope>
    <source>
        <strain evidence="11">UBA9956</strain>
    </source>
</reference>
<evidence type="ECO:0000313" key="11">
    <source>
        <dbReference type="EMBL" id="HAV92080.1"/>
    </source>
</evidence>
<dbReference type="PROSITE" id="PS50109">
    <property type="entry name" value="HIS_KIN"/>
    <property type="match status" value="1"/>
</dbReference>
<evidence type="ECO:0000313" key="12">
    <source>
        <dbReference type="Proteomes" id="UP000264062"/>
    </source>
</evidence>
<keyword evidence="6" id="KW-0418">Kinase</keyword>
<dbReference type="Pfam" id="PF00512">
    <property type="entry name" value="HisKA"/>
    <property type="match status" value="1"/>
</dbReference>
<feature type="transmembrane region" description="Helical" evidence="9">
    <location>
        <begin position="258"/>
        <end position="280"/>
    </location>
</feature>